<evidence type="ECO:0000256" key="1">
    <source>
        <dbReference type="ARBA" id="ARBA00023015"/>
    </source>
</evidence>
<dbReference type="AlphaFoldDB" id="A0A1N7H9J7"/>
<feature type="domain" description="HTH merR-type" evidence="5">
    <location>
        <begin position="25"/>
        <end position="87"/>
    </location>
</feature>
<dbReference type="Proteomes" id="UP000186218">
    <property type="component" value="Unassembled WGS sequence"/>
</dbReference>
<keyword evidence="1" id="KW-0805">Transcription regulation</keyword>
<evidence type="ECO:0000313" key="6">
    <source>
        <dbReference type="EMBL" id="SIS21492.1"/>
    </source>
</evidence>
<dbReference type="InterPro" id="IPR036244">
    <property type="entry name" value="TipA-like_antibiotic-bd"/>
</dbReference>
<keyword evidence="4" id="KW-0804">Transcription</keyword>
<protein>
    <submittedName>
        <fullName evidence="6">DNA-binding transcriptional regulator, MerR family</fullName>
    </submittedName>
</protein>
<evidence type="ECO:0000313" key="7">
    <source>
        <dbReference type="Proteomes" id="UP000186218"/>
    </source>
</evidence>
<dbReference type="Gene3D" id="1.10.1660.10">
    <property type="match status" value="1"/>
</dbReference>
<dbReference type="Pfam" id="PF07739">
    <property type="entry name" value="TipAS"/>
    <property type="match status" value="1"/>
</dbReference>
<evidence type="ECO:0000259" key="5">
    <source>
        <dbReference type="PROSITE" id="PS50937"/>
    </source>
</evidence>
<dbReference type="SUPFAM" id="SSF89082">
    <property type="entry name" value="Antibiotic binding domain of TipA-like multidrug resistance regulators"/>
    <property type="match status" value="1"/>
</dbReference>
<dbReference type="PRINTS" id="PR00040">
    <property type="entry name" value="HTHMERR"/>
</dbReference>
<keyword evidence="7" id="KW-1185">Reference proteome</keyword>
<organism evidence="6 7">
    <name type="scientific">Williamsia sterculiae</name>
    <dbReference type="NCBI Taxonomy" id="1344003"/>
    <lineage>
        <taxon>Bacteria</taxon>
        <taxon>Bacillati</taxon>
        <taxon>Actinomycetota</taxon>
        <taxon>Actinomycetes</taxon>
        <taxon>Mycobacteriales</taxon>
        <taxon>Nocardiaceae</taxon>
        <taxon>Williamsia</taxon>
    </lineage>
</organism>
<dbReference type="Pfam" id="PF13411">
    <property type="entry name" value="MerR_1"/>
    <property type="match status" value="1"/>
</dbReference>
<gene>
    <name evidence="6" type="ORF">SAMN05445060_3761</name>
</gene>
<dbReference type="SUPFAM" id="SSF46955">
    <property type="entry name" value="Putative DNA-binding domain"/>
    <property type="match status" value="1"/>
</dbReference>
<dbReference type="OrthoDB" id="9809391at2"/>
<proteinExistence type="predicted"/>
<keyword evidence="3" id="KW-0010">Activator</keyword>
<dbReference type="InterPro" id="IPR012925">
    <property type="entry name" value="TipAS_dom"/>
</dbReference>
<dbReference type="InterPro" id="IPR000551">
    <property type="entry name" value="MerR-type_HTH_dom"/>
</dbReference>
<dbReference type="Gene3D" id="1.10.490.50">
    <property type="entry name" value="Antibiotic binding domain of TipA-like multidrug resistance regulators"/>
    <property type="match status" value="1"/>
</dbReference>
<dbReference type="PANTHER" id="PTHR30204:SF90">
    <property type="entry name" value="HTH-TYPE TRANSCRIPTIONAL ACTIVATOR MTA"/>
    <property type="match status" value="1"/>
</dbReference>
<sequence length="269" mass="29943">MGVSENPSEPRLDDRHAHRSVGATARLVGVSVRTLHHYDHIGLVQPSVRGHNGYRGYTDADVARLHRVLVYREVGFGLEQIATLLDDATVDERAQLARQRHELLTRIDRLHHMVAAVEDMMSAQNDGVALSAEEQREIFGDDWLGEEYRAEAEERWGDTAAWAQSQQRTAAYSKADWQRIAADTAALDADLAAAMRTGAAPGSPQANALAERHRASIERFYDCDHSMQMCLGDMYVADPRFRAHYDDQAPGLAEYLRDVIAANAAQHAD</sequence>
<dbReference type="CDD" id="cd01106">
    <property type="entry name" value="HTH_TipAL-Mta"/>
    <property type="match status" value="1"/>
</dbReference>
<evidence type="ECO:0000256" key="3">
    <source>
        <dbReference type="ARBA" id="ARBA00023159"/>
    </source>
</evidence>
<dbReference type="GO" id="GO:0003700">
    <property type="term" value="F:DNA-binding transcription factor activity"/>
    <property type="evidence" value="ECO:0007669"/>
    <property type="project" value="InterPro"/>
</dbReference>
<reference evidence="6 7" key="1">
    <citation type="submission" date="2017-01" db="EMBL/GenBank/DDBJ databases">
        <authorList>
            <person name="Mah S.A."/>
            <person name="Swanson W.J."/>
            <person name="Moy G.W."/>
            <person name="Vacquier V.D."/>
        </authorList>
    </citation>
    <scope>NUCLEOTIDE SEQUENCE [LARGE SCALE GENOMIC DNA]</scope>
    <source>
        <strain evidence="6 7">CPCC 203464</strain>
    </source>
</reference>
<dbReference type="SMART" id="SM00422">
    <property type="entry name" value="HTH_MERR"/>
    <property type="match status" value="1"/>
</dbReference>
<dbReference type="GO" id="GO:0003677">
    <property type="term" value="F:DNA binding"/>
    <property type="evidence" value="ECO:0007669"/>
    <property type="project" value="UniProtKB-KW"/>
</dbReference>
<evidence type="ECO:0000256" key="4">
    <source>
        <dbReference type="ARBA" id="ARBA00023163"/>
    </source>
</evidence>
<dbReference type="InterPro" id="IPR009061">
    <property type="entry name" value="DNA-bd_dom_put_sf"/>
</dbReference>
<dbReference type="EMBL" id="FTNT01000013">
    <property type="protein sequence ID" value="SIS21492.1"/>
    <property type="molecule type" value="Genomic_DNA"/>
</dbReference>
<dbReference type="PANTHER" id="PTHR30204">
    <property type="entry name" value="REDOX-CYCLING DRUG-SENSING TRANSCRIPTIONAL ACTIVATOR SOXR"/>
    <property type="match status" value="1"/>
</dbReference>
<name>A0A1N7H9J7_9NOCA</name>
<keyword evidence="2 6" id="KW-0238">DNA-binding</keyword>
<dbReference type="InterPro" id="IPR047057">
    <property type="entry name" value="MerR_fam"/>
</dbReference>
<dbReference type="STRING" id="1344003.SAMN05445060_3761"/>
<evidence type="ECO:0000256" key="2">
    <source>
        <dbReference type="ARBA" id="ARBA00023125"/>
    </source>
</evidence>
<accession>A0A1N7H9J7</accession>
<dbReference type="PROSITE" id="PS50937">
    <property type="entry name" value="HTH_MERR_2"/>
    <property type="match status" value="1"/>
</dbReference>